<dbReference type="Pfam" id="PF07019">
    <property type="entry name" value="EMC6"/>
    <property type="match status" value="1"/>
</dbReference>
<evidence type="ECO:0000256" key="9">
    <source>
        <dbReference type="SAM" id="Phobius"/>
    </source>
</evidence>
<dbReference type="OrthoDB" id="16510at2759"/>
<dbReference type="FunCoup" id="A0A1W4XPC9">
    <property type="interactions" value="923"/>
</dbReference>
<accession>A0A1W4XPC9</accession>
<protein>
    <recommendedName>
        <fullName evidence="3">ER membrane protein complex subunit 6</fullName>
    </recommendedName>
    <alternativeName>
        <fullName evidence="8">Transmembrane protein 93</fullName>
    </alternativeName>
</protein>
<evidence type="ECO:0000256" key="4">
    <source>
        <dbReference type="ARBA" id="ARBA00022692"/>
    </source>
</evidence>
<dbReference type="PANTHER" id="PTHR20994">
    <property type="entry name" value="ER MEMBRANE PROTEIN COMPLEX SUBUNIT 6"/>
    <property type="match status" value="1"/>
</dbReference>
<feature type="transmembrane region" description="Helical" evidence="9">
    <location>
        <begin position="53"/>
        <end position="73"/>
    </location>
</feature>
<evidence type="ECO:0000313" key="10">
    <source>
        <dbReference type="Proteomes" id="UP000192223"/>
    </source>
</evidence>
<proteinExistence type="inferred from homology"/>
<comment type="similarity">
    <text evidence="2">Belongs to the EMC6 family.</text>
</comment>
<name>A0A1W4XPC9_AGRPL</name>
<evidence type="ECO:0000313" key="11">
    <source>
        <dbReference type="RefSeq" id="XP_018334250.1"/>
    </source>
</evidence>
<evidence type="ECO:0000256" key="7">
    <source>
        <dbReference type="ARBA" id="ARBA00023136"/>
    </source>
</evidence>
<comment type="subcellular location">
    <subcellularLocation>
        <location evidence="1">Endoplasmic reticulum membrane</location>
        <topology evidence="1">Multi-pass membrane protein</topology>
    </subcellularLocation>
</comment>
<dbReference type="InParanoid" id="A0A1W4XPC9"/>
<evidence type="ECO:0000256" key="3">
    <source>
        <dbReference type="ARBA" id="ARBA00020827"/>
    </source>
</evidence>
<dbReference type="PANTHER" id="PTHR20994:SF0">
    <property type="entry name" value="ER MEMBRANE PROTEIN COMPLEX SUBUNIT 6"/>
    <property type="match status" value="1"/>
</dbReference>
<dbReference type="STRING" id="224129.A0A1W4XPC9"/>
<keyword evidence="10" id="KW-1185">Reference proteome</keyword>
<evidence type="ECO:0000256" key="6">
    <source>
        <dbReference type="ARBA" id="ARBA00022989"/>
    </source>
</evidence>
<organism evidence="10 11">
    <name type="scientific">Agrilus planipennis</name>
    <name type="common">Emerald ash borer</name>
    <name type="synonym">Agrilus marcopoli</name>
    <dbReference type="NCBI Taxonomy" id="224129"/>
    <lineage>
        <taxon>Eukaryota</taxon>
        <taxon>Metazoa</taxon>
        <taxon>Ecdysozoa</taxon>
        <taxon>Arthropoda</taxon>
        <taxon>Hexapoda</taxon>
        <taxon>Insecta</taxon>
        <taxon>Pterygota</taxon>
        <taxon>Neoptera</taxon>
        <taxon>Endopterygota</taxon>
        <taxon>Coleoptera</taxon>
        <taxon>Polyphaga</taxon>
        <taxon>Elateriformia</taxon>
        <taxon>Buprestoidea</taxon>
        <taxon>Buprestidae</taxon>
        <taxon>Agrilinae</taxon>
        <taxon>Agrilus</taxon>
    </lineage>
</organism>
<keyword evidence="5" id="KW-0256">Endoplasmic reticulum</keyword>
<evidence type="ECO:0000256" key="5">
    <source>
        <dbReference type="ARBA" id="ARBA00022824"/>
    </source>
</evidence>
<reference evidence="11" key="1">
    <citation type="submission" date="2025-08" db="UniProtKB">
        <authorList>
            <consortium name="RefSeq"/>
        </authorList>
    </citation>
    <scope>IDENTIFICATION</scope>
    <source>
        <tissue evidence="11">Entire body</tissue>
    </source>
</reference>
<keyword evidence="4 9" id="KW-0812">Transmembrane</keyword>
<dbReference type="RefSeq" id="XP_018334250.1">
    <property type="nucleotide sequence ID" value="XM_018478748.2"/>
</dbReference>
<evidence type="ECO:0000256" key="8">
    <source>
        <dbReference type="ARBA" id="ARBA00031072"/>
    </source>
</evidence>
<dbReference type="GO" id="GO:0034975">
    <property type="term" value="P:protein folding in endoplasmic reticulum"/>
    <property type="evidence" value="ECO:0007669"/>
    <property type="project" value="TreeGrafter"/>
</dbReference>
<gene>
    <name evidence="11" type="primary">LOC108743256</name>
</gene>
<dbReference type="AlphaFoldDB" id="A0A1W4XPC9"/>
<dbReference type="InterPro" id="IPR029008">
    <property type="entry name" value="EMC6-like"/>
</dbReference>
<feature type="transmembrane region" description="Helical" evidence="9">
    <location>
        <begin position="85"/>
        <end position="108"/>
    </location>
</feature>
<evidence type="ECO:0000256" key="2">
    <source>
        <dbReference type="ARBA" id="ARBA00009436"/>
    </source>
</evidence>
<keyword evidence="7 9" id="KW-0472">Membrane</keyword>
<sequence length="111" mass="12364">MTKIKNDKNIAATAYNEAAIRNNLAVVEYCRTSMAALSGCTAGLLGLTGLNGAGFYIFAITGLWIMLLLKAGPNWKKYFISRRSLLTNGFFGQLFTYILCWTFLYGMVHVY</sequence>
<dbReference type="Proteomes" id="UP000192223">
    <property type="component" value="Unplaced"/>
</dbReference>
<dbReference type="InterPro" id="IPR008504">
    <property type="entry name" value="Emc6"/>
</dbReference>
<keyword evidence="6 9" id="KW-1133">Transmembrane helix</keyword>
<dbReference type="CTD" id="83460"/>
<dbReference type="GO" id="GO:0000045">
    <property type="term" value="P:autophagosome assembly"/>
    <property type="evidence" value="ECO:0007669"/>
    <property type="project" value="TreeGrafter"/>
</dbReference>
<dbReference type="GO" id="GO:0072546">
    <property type="term" value="C:EMC complex"/>
    <property type="evidence" value="ECO:0007669"/>
    <property type="project" value="InterPro"/>
</dbReference>
<evidence type="ECO:0000256" key="1">
    <source>
        <dbReference type="ARBA" id="ARBA00004477"/>
    </source>
</evidence>
<dbReference type="GeneID" id="108743256"/>
<dbReference type="KEGG" id="apln:108743256"/>